<dbReference type="EMBL" id="QNGE01000311">
    <property type="protein sequence ID" value="KAA3680956.1"/>
    <property type="molecule type" value="Genomic_DNA"/>
</dbReference>
<evidence type="ECO:0000313" key="8">
    <source>
        <dbReference type="Proteomes" id="UP000324629"/>
    </source>
</evidence>
<reference evidence="7 8" key="1">
    <citation type="journal article" date="2019" name="Gigascience">
        <title>Whole-genome sequence of the oriental lung fluke Paragonimus westermani.</title>
        <authorList>
            <person name="Oey H."/>
            <person name="Zakrzewski M."/>
            <person name="Narain K."/>
            <person name="Devi K.R."/>
            <person name="Agatsuma T."/>
            <person name="Nawaratna S."/>
            <person name="Gobert G.N."/>
            <person name="Jones M.K."/>
            <person name="Ragan M.A."/>
            <person name="McManus D.P."/>
            <person name="Krause L."/>
        </authorList>
    </citation>
    <scope>NUCLEOTIDE SEQUENCE [LARGE SCALE GENOMIC DNA]</scope>
    <source>
        <strain evidence="7 8">IND2009</strain>
    </source>
</reference>
<evidence type="ECO:0000256" key="1">
    <source>
        <dbReference type="ARBA" id="ARBA00004141"/>
    </source>
</evidence>
<gene>
    <name evidence="7" type="ORF">DEA37_0006492</name>
</gene>
<evidence type="ECO:0000313" key="7">
    <source>
        <dbReference type="EMBL" id="KAA3680956.1"/>
    </source>
</evidence>
<dbReference type="AlphaFoldDB" id="A0A5J4NZ97"/>
<evidence type="ECO:0000256" key="2">
    <source>
        <dbReference type="ARBA" id="ARBA00022448"/>
    </source>
</evidence>
<dbReference type="GO" id="GO:0043195">
    <property type="term" value="C:terminal bouton"/>
    <property type="evidence" value="ECO:0007669"/>
    <property type="project" value="TreeGrafter"/>
</dbReference>
<comment type="subcellular location">
    <subcellularLocation>
        <location evidence="1">Membrane</location>
        <topology evidence="1">Multi-pass membrane protein</topology>
    </subcellularLocation>
</comment>
<dbReference type="PANTHER" id="PTHR23506:SF23">
    <property type="entry name" value="GH10249P"/>
    <property type="match status" value="1"/>
</dbReference>
<dbReference type="GO" id="GO:0015842">
    <property type="term" value="P:aminergic neurotransmitter loading into synaptic vesicle"/>
    <property type="evidence" value="ECO:0007669"/>
    <property type="project" value="TreeGrafter"/>
</dbReference>
<dbReference type="Proteomes" id="UP000324629">
    <property type="component" value="Unassembled WGS sequence"/>
</dbReference>
<keyword evidence="4 6" id="KW-1133">Transmembrane helix</keyword>
<proteinExistence type="predicted"/>
<dbReference type="GO" id="GO:0030672">
    <property type="term" value="C:synaptic vesicle membrane"/>
    <property type="evidence" value="ECO:0007669"/>
    <property type="project" value="TreeGrafter"/>
</dbReference>
<name>A0A5J4NZ97_9TREM</name>
<keyword evidence="5 6" id="KW-0472">Membrane</keyword>
<dbReference type="InterPro" id="IPR050930">
    <property type="entry name" value="MFS_Vesicular_Transporter"/>
</dbReference>
<protein>
    <submittedName>
        <fullName evidence="7">Uncharacterized protein</fullName>
    </submittedName>
</protein>
<feature type="transmembrane region" description="Helical" evidence="6">
    <location>
        <begin position="38"/>
        <end position="58"/>
    </location>
</feature>
<comment type="caution">
    <text evidence="7">The sequence shown here is derived from an EMBL/GenBank/DDBJ whole genome shotgun (WGS) entry which is preliminary data.</text>
</comment>
<dbReference type="PANTHER" id="PTHR23506">
    <property type="entry name" value="GH10249P"/>
    <property type="match status" value="1"/>
</dbReference>
<evidence type="ECO:0000256" key="5">
    <source>
        <dbReference type="ARBA" id="ARBA00023136"/>
    </source>
</evidence>
<evidence type="ECO:0000256" key="4">
    <source>
        <dbReference type="ARBA" id="ARBA00022989"/>
    </source>
</evidence>
<evidence type="ECO:0000256" key="3">
    <source>
        <dbReference type="ARBA" id="ARBA00022692"/>
    </source>
</evidence>
<keyword evidence="8" id="KW-1185">Reference proteome</keyword>
<accession>A0A5J4NZ97</accession>
<sequence>MSVAISLCVCTFLSIIKPSVGPPFGGICYQFINKEAPFLILAVLALLDGPWLSFLLAFSQKLIFTLVLQLVALKPAVRPESEKGSSLGKLLRDPYILIAAGELAPKWLLRAYPKSRLSFDRIDNIRKHGHCYARTVSTTLDVGEDASPRLAARSRIFTLQHFLPDRYEYFWPAGASNRKGTECWSWNGYLWSLFDCGG</sequence>
<evidence type="ECO:0000256" key="6">
    <source>
        <dbReference type="SAM" id="Phobius"/>
    </source>
</evidence>
<keyword evidence="2" id="KW-0813">Transport</keyword>
<dbReference type="GO" id="GO:0005335">
    <property type="term" value="F:serotonin:sodium:chloride symporter activity"/>
    <property type="evidence" value="ECO:0007669"/>
    <property type="project" value="TreeGrafter"/>
</dbReference>
<keyword evidence="3 6" id="KW-0812">Transmembrane</keyword>
<organism evidence="7 8">
    <name type="scientific">Paragonimus westermani</name>
    <dbReference type="NCBI Taxonomy" id="34504"/>
    <lineage>
        <taxon>Eukaryota</taxon>
        <taxon>Metazoa</taxon>
        <taxon>Spiralia</taxon>
        <taxon>Lophotrochozoa</taxon>
        <taxon>Platyhelminthes</taxon>
        <taxon>Trematoda</taxon>
        <taxon>Digenea</taxon>
        <taxon>Plagiorchiida</taxon>
        <taxon>Troglotremata</taxon>
        <taxon>Troglotrematidae</taxon>
        <taxon>Paragonimus</taxon>
    </lineage>
</organism>